<accession>A0A915C6H2</accession>
<dbReference type="AlphaFoldDB" id="A0A915C6H2"/>
<protein>
    <submittedName>
        <fullName evidence="2">Uncharacterized protein</fullName>
    </submittedName>
</protein>
<evidence type="ECO:0000313" key="1">
    <source>
        <dbReference type="Proteomes" id="UP000887569"/>
    </source>
</evidence>
<reference evidence="2" key="1">
    <citation type="submission" date="2022-11" db="UniProtKB">
        <authorList>
            <consortium name="WormBaseParasite"/>
        </authorList>
    </citation>
    <scope>IDENTIFICATION</scope>
</reference>
<evidence type="ECO:0000313" key="2">
    <source>
        <dbReference type="WBParaSite" id="PgR096_g002_t02"/>
    </source>
</evidence>
<sequence length="107" mass="12696">MAHVRPFFRRNYLNEMLCIKHYDEFREHLPCYWNERKSLEYFLVRCGYFALDDSTSLKATKITCKYANSSHHFRPVASGIKHYVVPFYRTLQVCLLLSAFVSIVCSC</sequence>
<organism evidence="1 2">
    <name type="scientific">Parascaris univalens</name>
    <name type="common">Nematode worm</name>
    <dbReference type="NCBI Taxonomy" id="6257"/>
    <lineage>
        <taxon>Eukaryota</taxon>
        <taxon>Metazoa</taxon>
        <taxon>Ecdysozoa</taxon>
        <taxon>Nematoda</taxon>
        <taxon>Chromadorea</taxon>
        <taxon>Rhabditida</taxon>
        <taxon>Spirurina</taxon>
        <taxon>Ascaridomorpha</taxon>
        <taxon>Ascaridoidea</taxon>
        <taxon>Ascarididae</taxon>
        <taxon>Parascaris</taxon>
    </lineage>
</organism>
<keyword evidence="1" id="KW-1185">Reference proteome</keyword>
<dbReference type="Proteomes" id="UP000887569">
    <property type="component" value="Unplaced"/>
</dbReference>
<dbReference type="WBParaSite" id="PgR096_g002_t02">
    <property type="protein sequence ID" value="PgR096_g002_t02"/>
    <property type="gene ID" value="PgR096_g002"/>
</dbReference>
<name>A0A915C6H2_PARUN</name>
<proteinExistence type="predicted"/>